<evidence type="ECO:0008006" key="9">
    <source>
        <dbReference type="Google" id="ProtNLM"/>
    </source>
</evidence>
<sequence length="694" mass="75324">MSDSVLPSCSFNGPSGASDLVFAGLHGDEGLSELFEYRVTALSPQGELKADAWLGKALATTLAHGADKPDLHRVLHGYVCGFRRLADEGQLHCYEFLLRPWLWFATCASNCRIFQNQTVPEVLKAVLAPYPGEVEWAQTENYPALEYCVQFGETDYAFVSRLMEEAGLYYFYRHDADGHTLVITDSMSEHRALEAGDQLLWRGVQDNNFQSLWGWQVQHALCSGRVSAVDFDFSKANTRDASVLRADASIAKGHEQSAFEHYHYPGHFNLSAAGETAAKVRVQALHALQQRVVATGCAPYLMPGATFKLSEHPEASQNAEHLIVRSQLSATCTASTYGVSTPYFSCTLEAIRSDGRYRAEIKTPRPSMPGPQTAFVVGKEGEPLWVDEFGRIKVQFHWDRGEQTNENCSCWVRVAQPLAGQGWGAIFLPRIGQEVIVEFLDGNPDRPLVTGSLYNGGMRPPHELPKQVARSGIKSQSLGARDVYNELRFEDKDGAEQLLFYAGRNQDITVRNDALEHVGNDRHLKVGGHSFEQVAKDVHQHLGGDCNAYIAGGHSLEVGADRSIKVGAGYSMEAGADHRLKVAGGHSLEVAADSDTKVGGKFRLGASSLDLKGAQTITLEAGQTLTLKAGSSTLVLGPKGVAINGALVTIDAKGKVDINGGGDSSADSAEAPKPIQTQKPQKAQQSREADDGRG</sequence>
<dbReference type="NCBIfam" id="TIGR01646">
    <property type="entry name" value="vgr_GE"/>
    <property type="match status" value="1"/>
</dbReference>
<comment type="similarity">
    <text evidence="2">Belongs to the VgrG protein family.</text>
</comment>
<feature type="compositionally biased region" description="Polar residues" evidence="4">
    <location>
        <begin position="675"/>
        <end position="684"/>
    </location>
</feature>
<dbReference type="InterPro" id="IPR037026">
    <property type="entry name" value="Vgr_OB-fold_dom_sf"/>
</dbReference>
<protein>
    <recommendedName>
        <fullName evidence="9">Type VI secretion protein ImpA</fullName>
    </recommendedName>
</protein>
<dbReference type="AlphaFoldDB" id="A0A854A5X6"/>
<comment type="caution">
    <text evidence="7">The sequence shown here is derived from an EMBL/GenBank/DDBJ whole genome shotgun (WGS) entry which is preliminary data.</text>
</comment>
<evidence type="ECO:0000256" key="3">
    <source>
        <dbReference type="ARBA" id="ARBA00022525"/>
    </source>
</evidence>
<evidence type="ECO:0000256" key="2">
    <source>
        <dbReference type="ARBA" id="ARBA00005558"/>
    </source>
</evidence>
<name>A0A854A5X6_9PSED</name>
<dbReference type="GO" id="GO:0005576">
    <property type="term" value="C:extracellular region"/>
    <property type="evidence" value="ECO:0007669"/>
    <property type="project" value="UniProtKB-SubCell"/>
</dbReference>
<dbReference type="SUPFAM" id="SSF69349">
    <property type="entry name" value="Phage fibre proteins"/>
    <property type="match status" value="1"/>
</dbReference>
<evidence type="ECO:0000256" key="1">
    <source>
        <dbReference type="ARBA" id="ARBA00004613"/>
    </source>
</evidence>
<dbReference type="Gene3D" id="4.10.220.110">
    <property type="match status" value="1"/>
</dbReference>
<feature type="domain" description="Gp5/Type VI secretion system Vgr protein OB-fold" evidence="5">
    <location>
        <begin position="388"/>
        <end position="454"/>
    </location>
</feature>
<dbReference type="InterPro" id="IPR054030">
    <property type="entry name" value="Gp5_Vgr_C"/>
</dbReference>
<dbReference type="NCBIfam" id="TIGR03361">
    <property type="entry name" value="VI_Rhs_Vgr"/>
    <property type="match status" value="1"/>
</dbReference>
<evidence type="ECO:0000259" key="6">
    <source>
        <dbReference type="Pfam" id="PF22178"/>
    </source>
</evidence>
<dbReference type="PANTHER" id="PTHR32305:SF15">
    <property type="entry name" value="PROTEIN RHSA-RELATED"/>
    <property type="match status" value="1"/>
</dbReference>
<reference evidence="7 8" key="1">
    <citation type="submission" date="2016-11" db="EMBL/GenBank/DDBJ databases">
        <title>Draft genome of Pseudomonas versuta A4R1.12.</title>
        <authorList>
            <person name="See-Too W.-S."/>
        </authorList>
    </citation>
    <scope>NUCLEOTIDE SEQUENCE [LARGE SCALE GENOMIC DNA]</scope>
    <source>
        <strain evidence="7 8">A4R1.12</strain>
    </source>
</reference>
<gene>
    <name evidence="7" type="ORF">BOH74_04135</name>
</gene>
<dbReference type="InterPro" id="IPR006531">
    <property type="entry name" value="Gp5/Vgr_OB"/>
</dbReference>
<evidence type="ECO:0000256" key="4">
    <source>
        <dbReference type="SAM" id="MobiDB-lite"/>
    </source>
</evidence>
<dbReference type="RefSeq" id="WP_073509027.1">
    <property type="nucleotide sequence ID" value="NZ_MPJD01000006.1"/>
</dbReference>
<dbReference type="InterPro" id="IPR050708">
    <property type="entry name" value="T6SS_VgrG/RHS"/>
</dbReference>
<evidence type="ECO:0000313" key="8">
    <source>
        <dbReference type="Proteomes" id="UP000185990"/>
    </source>
</evidence>
<dbReference type="Proteomes" id="UP000185990">
    <property type="component" value="Unassembled WGS sequence"/>
</dbReference>
<dbReference type="Gene3D" id="2.30.110.50">
    <property type="match status" value="1"/>
</dbReference>
<organism evidence="7 8">
    <name type="scientific">Pseudomonas versuta</name>
    <dbReference type="NCBI Taxonomy" id="1788301"/>
    <lineage>
        <taxon>Bacteria</taxon>
        <taxon>Pseudomonadati</taxon>
        <taxon>Pseudomonadota</taxon>
        <taxon>Gammaproteobacteria</taxon>
        <taxon>Pseudomonadales</taxon>
        <taxon>Pseudomonadaceae</taxon>
        <taxon>Pseudomonas</taxon>
    </lineage>
</organism>
<accession>A0A854A5X6</accession>
<dbReference type="Pfam" id="PF22178">
    <property type="entry name" value="Gp5_trimer_C"/>
    <property type="match status" value="1"/>
</dbReference>
<dbReference type="Gene3D" id="2.40.50.230">
    <property type="entry name" value="Gp5 N-terminal domain"/>
    <property type="match status" value="1"/>
</dbReference>
<proteinExistence type="inferred from homology"/>
<dbReference type="InterPro" id="IPR017847">
    <property type="entry name" value="T6SS_RhsGE_Vgr_subset"/>
</dbReference>
<comment type="subcellular location">
    <subcellularLocation>
        <location evidence="1">Secreted</location>
    </subcellularLocation>
</comment>
<dbReference type="PANTHER" id="PTHR32305">
    <property type="match status" value="1"/>
</dbReference>
<feature type="compositionally biased region" description="Basic and acidic residues" evidence="4">
    <location>
        <begin position="685"/>
        <end position="694"/>
    </location>
</feature>
<evidence type="ECO:0000313" key="7">
    <source>
        <dbReference type="EMBL" id="OKA28004.1"/>
    </source>
</evidence>
<dbReference type="SUPFAM" id="SSF69279">
    <property type="entry name" value="Phage tail proteins"/>
    <property type="match status" value="2"/>
</dbReference>
<keyword evidence="3" id="KW-0964">Secreted</keyword>
<dbReference type="InterPro" id="IPR006533">
    <property type="entry name" value="T6SS_Vgr_RhsGE"/>
</dbReference>
<dbReference type="Gene3D" id="3.55.50.10">
    <property type="entry name" value="Baseplate protein-like domains"/>
    <property type="match status" value="1"/>
</dbReference>
<dbReference type="Pfam" id="PF05954">
    <property type="entry name" value="Phage_GPD"/>
    <property type="match status" value="1"/>
</dbReference>
<feature type="domain" description="Gp5/Type VI secretion system Vgr C-terminal trimerisation" evidence="6">
    <location>
        <begin position="471"/>
        <end position="582"/>
    </location>
</feature>
<evidence type="ECO:0000259" key="5">
    <source>
        <dbReference type="Pfam" id="PF04717"/>
    </source>
</evidence>
<dbReference type="EMBL" id="MPJD01000006">
    <property type="protein sequence ID" value="OKA28004.1"/>
    <property type="molecule type" value="Genomic_DNA"/>
</dbReference>
<feature type="region of interest" description="Disordered" evidence="4">
    <location>
        <begin position="656"/>
        <end position="694"/>
    </location>
</feature>
<dbReference type="SUPFAM" id="SSF69255">
    <property type="entry name" value="gp5 N-terminal domain-like"/>
    <property type="match status" value="1"/>
</dbReference>
<dbReference type="Pfam" id="PF04717">
    <property type="entry name" value="Phage_base_V"/>
    <property type="match status" value="1"/>
</dbReference>